<dbReference type="SUPFAM" id="SSF81383">
    <property type="entry name" value="F-box domain"/>
    <property type="match status" value="1"/>
</dbReference>
<dbReference type="Pfam" id="PF12937">
    <property type="entry name" value="F-box-like"/>
    <property type="match status" value="1"/>
</dbReference>
<dbReference type="EMBL" id="JAACJM010000020">
    <property type="protein sequence ID" value="KAF5367168.1"/>
    <property type="molecule type" value="Genomic_DNA"/>
</dbReference>
<dbReference type="InterPro" id="IPR001810">
    <property type="entry name" value="F-box_dom"/>
</dbReference>
<gene>
    <name evidence="2" type="ORF">D9758_004025</name>
</gene>
<sequence length="562" mass="64229">MHHALEIPELLGQIFEYLSANDRKRCVPVCRLFSEIVLDQLWEDVEHERVVDFARLFAPVKKVEDSYMFESESLPTIESWTRFRSKYSKRIRCLHLDYDQYPVSAVLKTISVIRPSFPILPNLHTLKIRCSPRYELMDDVEGFIHDGVQVLSISCFGAVYRMPRWPSCDVWRLHKLASLIQLRFPNLTSLEITIPWKEGLLEKLVTLLGTLPSLKCVSIPSFRNTSDILSTLSSSTDMRSLEFSSILGKPTSRVGNPWLKDRVSSLEHLKIHVAEYRTFFPLLPHLCHLRALHLTIDGITTDCKVLFDHISQCLTLDTLSVHLHPHIAPAVKFDALANICACSNMVSFTFESMLPIDMSDSDIAHVAQSWPRLQQLELGWSCLPSVLDDEFAESGESELEEEVFDSELRRKKTSLWAVFLLSHSCPNLSSLKLFINTKPDRTPSFDDASLPLEFQHSEAANINEARFGFDFDLEAGDEITIAQLLGQLLKPQCILMIDGFEDDIELEDLVGSEALDTSFDSGYEIIQNLRWKTALELFPHFSEPYWTIQELKKQILALQSAR</sequence>
<evidence type="ECO:0000313" key="2">
    <source>
        <dbReference type="EMBL" id="KAF5367168.1"/>
    </source>
</evidence>
<dbReference type="OrthoDB" id="3543113at2759"/>
<dbReference type="AlphaFoldDB" id="A0A8H5GLF2"/>
<dbReference type="InterPro" id="IPR036047">
    <property type="entry name" value="F-box-like_dom_sf"/>
</dbReference>
<accession>A0A8H5GLF2</accession>
<protein>
    <recommendedName>
        <fullName evidence="1">F-box domain-containing protein</fullName>
    </recommendedName>
</protein>
<proteinExistence type="predicted"/>
<evidence type="ECO:0000259" key="1">
    <source>
        <dbReference type="Pfam" id="PF12937"/>
    </source>
</evidence>
<reference evidence="2 3" key="1">
    <citation type="journal article" date="2020" name="ISME J.">
        <title>Uncovering the hidden diversity of litter-decomposition mechanisms in mushroom-forming fungi.</title>
        <authorList>
            <person name="Floudas D."/>
            <person name="Bentzer J."/>
            <person name="Ahren D."/>
            <person name="Johansson T."/>
            <person name="Persson P."/>
            <person name="Tunlid A."/>
        </authorList>
    </citation>
    <scope>NUCLEOTIDE SEQUENCE [LARGE SCALE GENOMIC DNA]</scope>
    <source>
        <strain evidence="2 3">CBS 291.85</strain>
    </source>
</reference>
<dbReference type="InterPro" id="IPR032675">
    <property type="entry name" value="LRR_dom_sf"/>
</dbReference>
<name>A0A8H5GLF2_9AGAR</name>
<evidence type="ECO:0000313" key="3">
    <source>
        <dbReference type="Proteomes" id="UP000559256"/>
    </source>
</evidence>
<dbReference type="Gene3D" id="1.20.1280.50">
    <property type="match status" value="1"/>
</dbReference>
<organism evidence="2 3">
    <name type="scientific">Tetrapyrgos nigripes</name>
    <dbReference type="NCBI Taxonomy" id="182062"/>
    <lineage>
        <taxon>Eukaryota</taxon>
        <taxon>Fungi</taxon>
        <taxon>Dikarya</taxon>
        <taxon>Basidiomycota</taxon>
        <taxon>Agaricomycotina</taxon>
        <taxon>Agaricomycetes</taxon>
        <taxon>Agaricomycetidae</taxon>
        <taxon>Agaricales</taxon>
        <taxon>Marasmiineae</taxon>
        <taxon>Marasmiaceae</taxon>
        <taxon>Tetrapyrgos</taxon>
    </lineage>
</organism>
<comment type="caution">
    <text evidence="2">The sequence shown here is derived from an EMBL/GenBank/DDBJ whole genome shotgun (WGS) entry which is preliminary data.</text>
</comment>
<dbReference type="SUPFAM" id="SSF52047">
    <property type="entry name" value="RNI-like"/>
    <property type="match status" value="1"/>
</dbReference>
<dbReference type="Proteomes" id="UP000559256">
    <property type="component" value="Unassembled WGS sequence"/>
</dbReference>
<feature type="domain" description="F-box" evidence="1">
    <location>
        <begin position="8"/>
        <end position="44"/>
    </location>
</feature>
<dbReference type="Gene3D" id="3.80.10.10">
    <property type="entry name" value="Ribonuclease Inhibitor"/>
    <property type="match status" value="1"/>
</dbReference>
<keyword evidence="3" id="KW-1185">Reference proteome</keyword>